<gene>
    <name evidence="3" type="ORF">ACFOKA_04175</name>
</gene>
<dbReference type="EMBL" id="JBHRSL010000002">
    <property type="protein sequence ID" value="MFC3051099.1"/>
    <property type="molecule type" value="Genomic_DNA"/>
</dbReference>
<reference evidence="4" key="1">
    <citation type="journal article" date="2019" name="Int. J. Syst. Evol. Microbiol.">
        <title>The Global Catalogue of Microorganisms (GCM) 10K type strain sequencing project: providing services to taxonomists for standard genome sequencing and annotation.</title>
        <authorList>
            <consortium name="The Broad Institute Genomics Platform"/>
            <consortium name="The Broad Institute Genome Sequencing Center for Infectious Disease"/>
            <person name="Wu L."/>
            <person name="Ma J."/>
        </authorList>
    </citation>
    <scope>NUCLEOTIDE SEQUENCE [LARGE SCALE GENOMIC DNA]</scope>
    <source>
        <strain evidence="4">KCTC 62164</strain>
    </source>
</reference>
<feature type="binding site" evidence="2">
    <location>
        <position position="25"/>
    </location>
    <ligand>
        <name>Mg(2+)</name>
        <dbReference type="ChEBI" id="CHEBI:18420"/>
    </ligand>
</feature>
<dbReference type="Pfam" id="PF01255">
    <property type="entry name" value="Prenyltransf"/>
    <property type="match status" value="1"/>
</dbReference>
<dbReference type="PANTHER" id="PTHR10291:SF0">
    <property type="entry name" value="DEHYDRODOLICHYL DIPHOSPHATE SYNTHASE 2"/>
    <property type="match status" value="1"/>
</dbReference>
<dbReference type="InterPro" id="IPR001441">
    <property type="entry name" value="UPP_synth-like"/>
</dbReference>
<comment type="function">
    <text evidence="2">Catalyzes the condensation of isopentenyl diphosphate (IPP) with allylic pyrophosphates generating different type of terpenoids.</text>
</comment>
<feature type="binding site" evidence="2">
    <location>
        <position position="74"/>
    </location>
    <ligand>
        <name>substrate</name>
    </ligand>
</feature>
<dbReference type="InterPro" id="IPR036424">
    <property type="entry name" value="UPP_synth-like_sf"/>
</dbReference>
<organism evidence="3 4">
    <name type="scientific">Kordiimonas pumila</name>
    <dbReference type="NCBI Taxonomy" id="2161677"/>
    <lineage>
        <taxon>Bacteria</taxon>
        <taxon>Pseudomonadati</taxon>
        <taxon>Pseudomonadota</taxon>
        <taxon>Alphaproteobacteria</taxon>
        <taxon>Kordiimonadales</taxon>
        <taxon>Kordiimonadaceae</taxon>
        <taxon>Kordiimonas</taxon>
    </lineage>
</organism>
<dbReference type="RefSeq" id="WP_194212032.1">
    <property type="nucleotide sequence ID" value="NZ_CP061205.1"/>
</dbReference>
<keyword evidence="2" id="KW-0479">Metal-binding</keyword>
<keyword evidence="2" id="KW-0460">Magnesium</keyword>
<comment type="similarity">
    <text evidence="2">Belongs to the UPP synthase family.</text>
</comment>
<dbReference type="Gene3D" id="3.40.1180.10">
    <property type="entry name" value="Decaprenyl diphosphate synthase-like"/>
    <property type="match status" value="1"/>
</dbReference>
<sequence>MVLSAPTTETAEGVSGPRHVAIIMDGNGRWAERRLISRSMGHKRGAEAVKAAIEGAVETGVDFLTLYAFSSENWNRPVEEVKDLMGLLKNYLNKEVETLHKQGIRLRVIGDRTKLASDIRSRIEWAEKMTENNSRLTLIIALSYGSRDEMVEAVRTIAESVAAGRERLADITESRINNALYTHDIPDPDLIIRTSGEQRLSNFLLWQAAYSEFLFLDVLWPDFSRQHFIDAVDIYLDRDRRFGARP</sequence>
<keyword evidence="1 2" id="KW-0808">Transferase</keyword>
<dbReference type="SUPFAM" id="SSF64005">
    <property type="entry name" value="Undecaprenyl diphosphate synthase"/>
    <property type="match status" value="1"/>
</dbReference>
<dbReference type="PANTHER" id="PTHR10291">
    <property type="entry name" value="DEHYDRODOLICHYL DIPHOSPHATE SYNTHASE FAMILY MEMBER"/>
    <property type="match status" value="1"/>
</dbReference>
<feature type="active site" evidence="2">
    <location>
        <position position="25"/>
    </location>
</feature>
<keyword evidence="4" id="KW-1185">Reference proteome</keyword>
<feature type="binding site" evidence="2">
    <location>
        <position position="193"/>
    </location>
    <ligand>
        <name>substrate</name>
    </ligand>
</feature>
<dbReference type="NCBIfam" id="TIGR00055">
    <property type="entry name" value="uppS"/>
    <property type="match status" value="1"/>
</dbReference>
<feature type="binding site" evidence="2">
    <location>
        <begin position="26"/>
        <end position="29"/>
    </location>
    <ligand>
        <name>substrate</name>
    </ligand>
</feature>
<feature type="active site" description="Proton acceptor" evidence="2">
    <location>
        <position position="73"/>
    </location>
</feature>
<dbReference type="EC" id="2.5.1.-" evidence="2"/>
<dbReference type="NCBIfam" id="NF011405">
    <property type="entry name" value="PRK14830.1"/>
    <property type="match status" value="1"/>
</dbReference>
<protein>
    <recommendedName>
        <fullName evidence="2">Isoprenyl transferase</fullName>
        <ecNumber evidence="2">2.5.1.-</ecNumber>
    </recommendedName>
</protein>
<evidence type="ECO:0000256" key="1">
    <source>
        <dbReference type="ARBA" id="ARBA00022679"/>
    </source>
</evidence>
<dbReference type="NCBIfam" id="NF011408">
    <property type="entry name" value="PRK14834.1"/>
    <property type="match status" value="1"/>
</dbReference>
<evidence type="ECO:0000313" key="4">
    <source>
        <dbReference type="Proteomes" id="UP001595444"/>
    </source>
</evidence>
<proteinExistence type="inferred from homology"/>
<dbReference type="InterPro" id="IPR018520">
    <property type="entry name" value="UPP_synth-like_CS"/>
</dbReference>
<feature type="binding site" evidence="2">
    <location>
        <position position="76"/>
    </location>
    <ligand>
        <name>substrate</name>
    </ligand>
</feature>
<feature type="binding site" evidence="2">
    <location>
        <position position="42"/>
    </location>
    <ligand>
        <name>substrate</name>
    </ligand>
</feature>
<dbReference type="CDD" id="cd00475">
    <property type="entry name" value="Cis_IPPS"/>
    <property type="match status" value="1"/>
</dbReference>
<dbReference type="Proteomes" id="UP001595444">
    <property type="component" value="Unassembled WGS sequence"/>
</dbReference>
<feature type="binding site" evidence="2">
    <location>
        <begin position="199"/>
        <end position="201"/>
    </location>
    <ligand>
        <name>substrate</name>
    </ligand>
</feature>
<feature type="binding site" evidence="2">
    <location>
        <position position="212"/>
    </location>
    <ligand>
        <name>Mg(2+)</name>
        <dbReference type="ChEBI" id="CHEBI:18420"/>
    </ligand>
</feature>
<dbReference type="PROSITE" id="PS01066">
    <property type="entry name" value="UPP_SYNTHASE"/>
    <property type="match status" value="1"/>
</dbReference>
<feature type="binding site" evidence="2">
    <location>
        <position position="30"/>
    </location>
    <ligand>
        <name>substrate</name>
    </ligand>
</feature>
<dbReference type="GO" id="GO:0016740">
    <property type="term" value="F:transferase activity"/>
    <property type="evidence" value="ECO:0007669"/>
    <property type="project" value="UniProtKB-KW"/>
</dbReference>
<dbReference type="HAMAP" id="MF_01139">
    <property type="entry name" value="ISPT"/>
    <property type="match status" value="1"/>
</dbReference>
<accession>A0ABV7D259</accession>
<feature type="binding site" evidence="2">
    <location>
        <position position="38"/>
    </location>
    <ligand>
        <name>substrate</name>
    </ligand>
</feature>
<name>A0ABV7D259_9PROT</name>
<evidence type="ECO:0000256" key="2">
    <source>
        <dbReference type="HAMAP-Rule" id="MF_01139"/>
    </source>
</evidence>
<evidence type="ECO:0000313" key="3">
    <source>
        <dbReference type="EMBL" id="MFC3051099.1"/>
    </source>
</evidence>
<comment type="subunit">
    <text evidence="2">Homodimer.</text>
</comment>
<comment type="caution">
    <text evidence="3">The sequence shown here is derived from an EMBL/GenBank/DDBJ whole genome shotgun (WGS) entry which is preliminary data.</text>
</comment>
<comment type="cofactor">
    <cofactor evidence="2">
        <name>Mg(2+)</name>
        <dbReference type="ChEBI" id="CHEBI:18420"/>
    </cofactor>
    <text evidence="2">Binds 2 magnesium ions per subunit.</text>
</comment>
<feature type="binding site" evidence="2">
    <location>
        <begin position="70"/>
        <end position="72"/>
    </location>
    <ligand>
        <name>substrate</name>
    </ligand>
</feature>